<reference evidence="2" key="1">
    <citation type="submission" date="2023-06" db="EMBL/GenBank/DDBJ databases">
        <title>Conoideocrella luteorostrata (Hypocreales: Clavicipitaceae), a potential biocontrol fungus for elongate hemlock scale in United States Christmas tree production areas.</title>
        <authorList>
            <person name="Barrett H."/>
            <person name="Lovett B."/>
            <person name="Macias A.M."/>
            <person name="Stajich J.E."/>
            <person name="Kasson M.T."/>
        </authorList>
    </citation>
    <scope>NUCLEOTIDE SEQUENCE</scope>
    <source>
        <strain evidence="2">ARSEF 14590</strain>
    </source>
</reference>
<dbReference type="AlphaFoldDB" id="A0AAJ0CTH2"/>
<dbReference type="EMBL" id="JASWJB010000075">
    <property type="protein sequence ID" value="KAK2601554.1"/>
    <property type="molecule type" value="Genomic_DNA"/>
</dbReference>
<dbReference type="GO" id="GO:0047536">
    <property type="term" value="F:2-aminoadipate transaminase activity"/>
    <property type="evidence" value="ECO:0007669"/>
    <property type="project" value="TreeGrafter"/>
</dbReference>
<keyword evidence="2" id="KW-0032">Aminotransferase</keyword>
<evidence type="ECO:0000259" key="1">
    <source>
        <dbReference type="Pfam" id="PF00155"/>
    </source>
</evidence>
<dbReference type="Proteomes" id="UP001251528">
    <property type="component" value="Unassembled WGS sequence"/>
</dbReference>
<dbReference type="Gene3D" id="3.40.640.10">
    <property type="entry name" value="Type I PLP-dependent aspartate aminotransferase-like (Major domain)"/>
    <property type="match status" value="1"/>
</dbReference>
<dbReference type="InterPro" id="IPR015422">
    <property type="entry name" value="PyrdxlP-dep_Trfase_small"/>
</dbReference>
<organism evidence="2 3">
    <name type="scientific">Conoideocrella luteorostrata</name>
    <dbReference type="NCBI Taxonomy" id="1105319"/>
    <lineage>
        <taxon>Eukaryota</taxon>
        <taxon>Fungi</taxon>
        <taxon>Dikarya</taxon>
        <taxon>Ascomycota</taxon>
        <taxon>Pezizomycotina</taxon>
        <taxon>Sordariomycetes</taxon>
        <taxon>Hypocreomycetidae</taxon>
        <taxon>Hypocreales</taxon>
        <taxon>Clavicipitaceae</taxon>
        <taxon>Conoideocrella</taxon>
    </lineage>
</organism>
<feature type="domain" description="Aminotransferase class I/classII large" evidence="1">
    <location>
        <begin position="22"/>
        <end position="427"/>
    </location>
</feature>
<keyword evidence="2" id="KW-0808">Transferase</keyword>
<keyword evidence="3" id="KW-1185">Reference proteome</keyword>
<dbReference type="GO" id="GO:0030170">
    <property type="term" value="F:pyridoxal phosphate binding"/>
    <property type="evidence" value="ECO:0007669"/>
    <property type="project" value="InterPro"/>
</dbReference>
<dbReference type="InterPro" id="IPR015421">
    <property type="entry name" value="PyrdxlP-dep_Trfase_major"/>
</dbReference>
<protein>
    <submittedName>
        <fullName evidence="2">Valine--pyruvate aminotransferase</fullName>
    </submittedName>
</protein>
<dbReference type="InterPro" id="IPR015424">
    <property type="entry name" value="PyrdxlP-dep_Trfase"/>
</dbReference>
<comment type="caution">
    <text evidence="2">The sequence shown here is derived from an EMBL/GenBank/DDBJ whole genome shotgun (WGS) entry which is preliminary data.</text>
</comment>
<dbReference type="PANTHER" id="PTHR42858:SF1">
    <property type="entry name" value="LD15494P"/>
    <property type="match status" value="1"/>
</dbReference>
<dbReference type="PANTHER" id="PTHR42858">
    <property type="entry name" value="AMINOTRANSFERASE"/>
    <property type="match status" value="1"/>
</dbReference>
<accession>A0AAJ0CTH2</accession>
<dbReference type="InterPro" id="IPR004839">
    <property type="entry name" value="Aminotransferase_I/II_large"/>
</dbReference>
<name>A0AAJ0CTH2_9HYPO</name>
<dbReference type="Gene3D" id="3.90.1150.10">
    <property type="entry name" value="Aspartate Aminotransferase, domain 1"/>
    <property type="match status" value="1"/>
</dbReference>
<evidence type="ECO:0000313" key="2">
    <source>
        <dbReference type="EMBL" id="KAK2601554.1"/>
    </source>
</evidence>
<dbReference type="CDD" id="cd00609">
    <property type="entry name" value="AAT_like"/>
    <property type="match status" value="1"/>
</dbReference>
<dbReference type="Pfam" id="PF00155">
    <property type="entry name" value="Aminotran_1_2"/>
    <property type="match status" value="1"/>
</dbReference>
<dbReference type="SUPFAM" id="SSF53383">
    <property type="entry name" value="PLP-dependent transferases"/>
    <property type="match status" value="1"/>
</dbReference>
<sequence>MATVGLKSINLAVGWPNPNLLAVDGLRKASADVFLHPDIRAKGSPLGYATDEGSEVLRKSIAEWLTRFYQIGQLIPAENICITGGASQNLACILQTFTDPAFTRNVWMVVPTYMCAIRIFEDSGFAQKLRGVREVGGGIDFVWFKEQLGVSEAVARAGGELFPKYKTSKPWRKIYKHVVYAVPTYSNPCGTVMDLRCRQDLVRLAREFDALIVTDDIYDMVQWDNTGVETHIPTTACLPRIVDIDGHLDGGPKDAFGHSVSNGSFSKLVGPGCRTGWCQGTKKLIYGISQTGSTRSGGAPSQFAASFIHHFLKEAMMEDFLEGQLLPEYALRHKMMLSAIEQHLVPLGVHLPQSGWNGRSGGFFIWIHLPDKVTAQSLAQRALKDKALVIMAGTEFEVETMKGLEDALSKRCIRLSFSWESKENLAAGVVRLASVLRELLQE</sequence>
<gene>
    <name evidence="2" type="primary">YEY2_2</name>
    <name evidence="2" type="ORF">QQS21_004872</name>
</gene>
<evidence type="ECO:0000313" key="3">
    <source>
        <dbReference type="Proteomes" id="UP001251528"/>
    </source>
</evidence>
<proteinExistence type="predicted"/>